<proteinExistence type="predicted"/>
<evidence type="ECO:0000313" key="1">
    <source>
        <dbReference type="EMBL" id="KAK7839627.1"/>
    </source>
</evidence>
<protein>
    <submittedName>
        <fullName evidence="1">Uncharacterized protein</fullName>
    </submittedName>
</protein>
<dbReference type="AlphaFoldDB" id="A0AAW0KJV0"/>
<keyword evidence="2" id="KW-1185">Reference proteome</keyword>
<organism evidence="1 2">
    <name type="scientific">Quercus suber</name>
    <name type="common">Cork oak</name>
    <dbReference type="NCBI Taxonomy" id="58331"/>
    <lineage>
        <taxon>Eukaryota</taxon>
        <taxon>Viridiplantae</taxon>
        <taxon>Streptophyta</taxon>
        <taxon>Embryophyta</taxon>
        <taxon>Tracheophyta</taxon>
        <taxon>Spermatophyta</taxon>
        <taxon>Magnoliopsida</taxon>
        <taxon>eudicotyledons</taxon>
        <taxon>Gunneridae</taxon>
        <taxon>Pentapetalae</taxon>
        <taxon>rosids</taxon>
        <taxon>fabids</taxon>
        <taxon>Fagales</taxon>
        <taxon>Fagaceae</taxon>
        <taxon>Quercus</taxon>
    </lineage>
</organism>
<dbReference type="PANTHER" id="PTHR36703">
    <property type="entry name" value="TRIACYLGLYCEROL LIPASE-LIKE PROTEIN"/>
    <property type="match status" value="1"/>
</dbReference>
<name>A0AAW0KJV0_QUESU</name>
<reference evidence="1 2" key="1">
    <citation type="journal article" date="2018" name="Sci. Data">
        <title>The draft genome sequence of cork oak.</title>
        <authorList>
            <person name="Ramos A.M."/>
            <person name="Usie A."/>
            <person name="Barbosa P."/>
            <person name="Barros P.M."/>
            <person name="Capote T."/>
            <person name="Chaves I."/>
            <person name="Simoes F."/>
            <person name="Abreu I."/>
            <person name="Carrasquinho I."/>
            <person name="Faro C."/>
            <person name="Guimaraes J.B."/>
            <person name="Mendonca D."/>
            <person name="Nobrega F."/>
            <person name="Rodrigues L."/>
            <person name="Saibo N.J.M."/>
            <person name="Varela M.C."/>
            <person name="Egas C."/>
            <person name="Matos J."/>
            <person name="Miguel C.M."/>
            <person name="Oliveira M.M."/>
            <person name="Ricardo C.P."/>
            <person name="Goncalves S."/>
        </authorList>
    </citation>
    <scope>NUCLEOTIDE SEQUENCE [LARGE SCALE GENOMIC DNA]</scope>
    <source>
        <strain evidence="2">cv. HL8</strain>
    </source>
</reference>
<dbReference type="EMBL" id="PKMF04000279">
    <property type="protein sequence ID" value="KAK7839627.1"/>
    <property type="molecule type" value="Genomic_DNA"/>
</dbReference>
<dbReference type="Proteomes" id="UP000237347">
    <property type="component" value="Unassembled WGS sequence"/>
</dbReference>
<gene>
    <name evidence="1" type="ORF">CFP56_017763</name>
</gene>
<evidence type="ECO:0000313" key="2">
    <source>
        <dbReference type="Proteomes" id="UP000237347"/>
    </source>
</evidence>
<sequence length="159" mass="17923">MQRLRSSGSSILGNLVSTPRLKRKASNTWAAVQDAFFSTKMRNSNNLEHSELREIAGSGSISAPACFATAGTTLIIGYGLGWRGGKWYANRNFRKEQMKLLGHINPRGWQINPRGWQLLGPIKPRGWKFQFLRRRITRSKVPENAARTSEKMLKDAPNP</sequence>
<dbReference type="PANTHER" id="PTHR36703:SF1">
    <property type="entry name" value="TRIACYLGLYCEROL LIPASE-LIKE PROTEIN"/>
    <property type="match status" value="1"/>
</dbReference>
<accession>A0AAW0KJV0</accession>
<comment type="caution">
    <text evidence="1">The sequence shown here is derived from an EMBL/GenBank/DDBJ whole genome shotgun (WGS) entry which is preliminary data.</text>
</comment>